<proteinExistence type="predicted"/>
<feature type="region of interest" description="Disordered" evidence="1">
    <location>
        <begin position="53"/>
        <end position="73"/>
    </location>
</feature>
<dbReference type="Proteomes" id="UP000183371">
    <property type="component" value="Unassembled WGS sequence"/>
</dbReference>
<gene>
    <name evidence="2" type="ORF">SAMN05444141_102669</name>
</gene>
<evidence type="ECO:0000313" key="2">
    <source>
        <dbReference type="EMBL" id="SFT67121.1"/>
    </source>
</evidence>
<dbReference type="AlphaFoldDB" id="A0A1I6ZWS4"/>
<protein>
    <recommendedName>
        <fullName evidence="4">Major capsid protein, N4-gp56 family</fullName>
    </recommendedName>
</protein>
<evidence type="ECO:0000313" key="3">
    <source>
        <dbReference type="Proteomes" id="UP000183371"/>
    </source>
</evidence>
<dbReference type="InterPro" id="IPR045565">
    <property type="entry name" value="Phage_capsid_2"/>
</dbReference>
<name>A0A1I6ZWS4_9HYPH</name>
<dbReference type="RefSeq" id="WP_083416723.1">
    <property type="nucleotide sequence ID" value="NZ_FPBD01000002.1"/>
</dbReference>
<keyword evidence="3" id="KW-1185">Reference proteome</keyword>
<accession>A0A1I6ZWS4</accession>
<evidence type="ECO:0000256" key="1">
    <source>
        <dbReference type="SAM" id="MobiDB-lite"/>
    </source>
</evidence>
<organism evidence="2 3">
    <name type="scientific">Pseudovibrio denitrificans</name>
    <dbReference type="NCBI Taxonomy" id="258256"/>
    <lineage>
        <taxon>Bacteria</taxon>
        <taxon>Pseudomonadati</taxon>
        <taxon>Pseudomonadota</taxon>
        <taxon>Alphaproteobacteria</taxon>
        <taxon>Hyphomicrobiales</taxon>
        <taxon>Stappiaceae</taxon>
        <taxon>Pseudovibrio</taxon>
    </lineage>
</organism>
<evidence type="ECO:0008006" key="4">
    <source>
        <dbReference type="Google" id="ProtNLM"/>
    </source>
</evidence>
<dbReference type="EMBL" id="FPBD01000002">
    <property type="protein sequence ID" value="SFT67121.1"/>
    <property type="molecule type" value="Genomic_DNA"/>
</dbReference>
<reference evidence="3" key="1">
    <citation type="submission" date="2016-10" db="EMBL/GenBank/DDBJ databases">
        <authorList>
            <person name="Varghese N."/>
            <person name="Submissions S."/>
        </authorList>
    </citation>
    <scope>NUCLEOTIDE SEQUENCE [LARGE SCALE GENOMIC DNA]</scope>
    <source>
        <strain evidence="3">DSM 17465</strain>
    </source>
</reference>
<sequence length="305" mass="33599">MSQSADAHFIEQFNSRAHHKYQAEGFLLRDCVSAAERIEGTKAYFPVFGKGEANKKRRGHDATPMNPDRSRPEASLETWEAFDYIYHQDLSRTNVNERENIAMIGAKALGRATDGEIVDMFHATASSAAATGSALTPHLDAEGRPGMVGGANVNFDLGAAMKMTTGLMEADVPADGEIYCAVPPLFWNILMTYKQFNSAEWVGADLSFTAKGKKKGKFWNDVNWFRAPASYFRQPGGGTSLDIIMWHKAAVGWANNETLKSWWDWENKKGAHSMRLESEGAAAGILQEGLVRGRFKALSDLTVSP</sequence>
<dbReference type="Pfam" id="PF19821">
    <property type="entry name" value="Phage_capsid_2"/>
    <property type="match status" value="1"/>
</dbReference>